<dbReference type="OrthoDB" id="6563868at2"/>
<evidence type="ECO:0008006" key="3">
    <source>
        <dbReference type="Google" id="ProtNLM"/>
    </source>
</evidence>
<name>A0A1W6BA11_9GAMM</name>
<dbReference type="KEGG" id="palh:B1H58_18860"/>
<sequence>MDVNIEKHQMANGDYEYRASCEQPGYRFTLIGKGKNATEADNNLRQNLEEMKTRLDEIIEISKVSA</sequence>
<reference evidence="1 2" key="1">
    <citation type="submission" date="2017-02" db="EMBL/GenBank/DDBJ databases">
        <title>Complete genome sequence of the drought resistance-promoting endophyte Pantoea alhagi LTYR-11Z.</title>
        <authorList>
            <person name="Zhang L."/>
        </authorList>
    </citation>
    <scope>NUCLEOTIDE SEQUENCE [LARGE SCALE GENOMIC DNA]</scope>
    <source>
        <strain evidence="1 2">LTYR-11Z</strain>
    </source>
</reference>
<gene>
    <name evidence="1" type="ORF">B1H58_18860</name>
</gene>
<dbReference type="Proteomes" id="UP000192900">
    <property type="component" value="Chromosome"/>
</dbReference>
<dbReference type="RefSeq" id="WP_085071954.1">
    <property type="nucleotide sequence ID" value="NZ_CP019706.1"/>
</dbReference>
<dbReference type="EMBL" id="CP019706">
    <property type="protein sequence ID" value="ARJ43907.1"/>
    <property type="molecule type" value="Genomic_DNA"/>
</dbReference>
<keyword evidence="2" id="KW-1185">Reference proteome</keyword>
<dbReference type="AlphaFoldDB" id="A0A1W6BA11"/>
<proteinExistence type="predicted"/>
<protein>
    <recommendedName>
        <fullName evidence="3">DUF1508 domain-containing protein</fullName>
    </recommendedName>
</protein>
<organism evidence="1 2">
    <name type="scientific">Pantoea alhagi</name>
    <dbReference type="NCBI Taxonomy" id="1891675"/>
    <lineage>
        <taxon>Bacteria</taxon>
        <taxon>Pseudomonadati</taxon>
        <taxon>Pseudomonadota</taxon>
        <taxon>Gammaproteobacteria</taxon>
        <taxon>Enterobacterales</taxon>
        <taxon>Erwiniaceae</taxon>
        <taxon>Pantoea</taxon>
    </lineage>
</organism>
<accession>A0A1W6BA11</accession>
<evidence type="ECO:0000313" key="2">
    <source>
        <dbReference type="Proteomes" id="UP000192900"/>
    </source>
</evidence>
<evidence type="ECO:0000313" key="1">
    <source>
        <dbReference type="EMBL" id="ARJ43907.1"/>
    </source>
</evidence>